<evidence type="ECO:0000313" key="2">
    <source>
        <dbReference type="EMBL" id="KXK59386.1"/>
    </source>
</evidence>
<feature type="domain" description="Beta-lactamase-related" evidence="1">
    <location>
        <begin position="2"/>
        <end position="44"/>
    </location>
</feature>
<dbReference type="InterPro" id="IPR012338">
    <property type="entry name" value="Beta-lactam/transpept-like"/>
</dbReference>
<name>A0A136PM50_9ACTN</name>
<gene>
    <name evidence="2" type="ORF">AWW66_24495</name>
</gene>
<keyword evidence="3" id="KW-1185">Reference proteome</keyword>
<dbReference type="Proteomes" id="UP000070620">
    <property type="component" value="Unassembled WGS sequence"/>
</dbReference>
<dbReference type="InterPro" id="IPR001466">
    <property type="entry name" value="Beta-lactam-related"/>
</dbReference>
<accession>A0A136PM50</accession>
<proteinExistence type="predicted"/>
<sequence length="92" mass="9724">MDAVAGVADPATGRPVTRDTLFRSACTGKAVTSTVAHVLVERGVFGMVGRGGSAAWADRATGISVAVTRNRFNPVDMTAVERVWDLLRETYG</sequence>
<reference evidence="2 3" key="1">
    <citation type="submission" date="2016-01" db="EMBL/GenBank/DDBJ databases">
        <title>Whole genome sequence and analysis of Micromonospora rosaria DSM 803, which can produce antibacterial substance rosamicin.</title>
        <authorList>
            <person name="Yang H."/>
            <person name="He X."/>
            <person name="Zhu D."/>
        </authorList>
    </citation>
    <scope>NUCLEOTIDE SEQUENCE [LARGE SCALE GENOMIC DNA]</scope>
    <source>
        <strain evidence="2 3">DSM 803</strain>
    </source>
</reference>
<dbReference type="SUPFAM" id="SSF56601">
    <property type="entry name" value="beta-lactamase/transpeptidase-like"/>
    <property type="match status" value="1"/>
</dbReference>
<comment type="caution">
    <text evidence="2">The sequence shown here is derived from an EMBL/GenBank/DDBJ whole genome shotgun (WGS) entry which is preliminary data.</text>
</comment>
<dbReference type="EMBL" id="LRQV01000116">
    <property type="protein sequence ID" value="KXK59386.1"/>
    <property type="molecule type" value="Genomic_DNA"/>
</dbReference>
<evidence type="ECO:0000313" key="3">
    <source>
        <dbReference type="Proteomes" id="UP000070620"/>
    </source>
</evidence>
<organism evidence="2 3">
    <name type="scientific">Micromonospora rosaria</name>
    <dbReference type="NCBI Taxonomy" id="47874"/>
    <lineage>
        <taxon>Bacteria</taxon>
        <taxon>Bacillati</taxon>
        <taxon>Actinomycetota</taxon>
        <taxon>Actinomycetes</taxon>
        <taxon>Micromonosporales</taxon>
        <taxon>Micromonosporaceae</taxon>
        <taxon>Micromonospora</taxon>
    </lineage>
</organism>
<protein>
    <recommendedName>
        <fullName evidence="1">Beta-lactamase-related domain-containing protein</fullName>
    </recommendedName>
</protein>
<dbReference type="Gene3D" id="3.40.710.10">
    <property type="entry name" value="DD-peptidase/beta-lactamase superfamily"/>
    <property type="match status" value="1"/>
</dbReference>
<evidence type="ECO:0000259" key="1">
    <source>
        <dbReference type="Pfam" id="PF00144"/>
    </source>
</evidence>
<dbReference type="Pfam" id="PF00144">
    <property type="entry name" value="Beta-lactamase"/>
    <property type="match status" value="1"/>
</dbReference>
<dbReference type="AlphaFoldDB" id="A0A136PM50"/>